<keyword evidence="7" id="KW-1185">Reference proteome</keyword>
<dbReference type="InterPro" id="IPR036236">
    <property type="entry name" value="Znf_C2H2_sf"/>
</dbReference>
<dbReference type="Proteomes" id="UP001381693">
    <property type="component" value="Unassembled WGS sequence"/>
</dbReference>
<sequence length="221" mass="25949">MNFRATEKLRECPFNPVHQILPHRMASHIAKCWKNHPDADVKRCVFNATHIIKTPLYESHILECPDRAIVERDLCYREKANDQLRQNEQPKKSSYSLPSTSCEEDWDNDIVISSYNPTEHIIYREFTRPPPPGLGKAARREWRKKEIERVQRLKDGKPIFDLISDEYETSEPPQYKPKDTPTSINHCRPVESDTPRRPRLAANIFNKISESEEHLTHKLNI</sequence>
<keyword evidence="2" id="KW-0863">Zinc-finger</keyword>
<protein>
    <recommendedName>
        <fullName evidence="5">CHHC U11-48K-type domain-containing protein</fullName>
    </recommendedName>
</protein>
<comment type="caution">
    <text evidence="6">The sequence shown here is derived from an EMBL/GenBank/DDBJ whole genome shotgun (WGS) entry which is preliminary data.</text>
</comment>
<accession>A0AAN8ZQG1</accession>
<dbReference type="InterPro" id="IPR022776">
    <property type="entry name" value="TRM13/UPF0224_CHHC_Znf_dom"/>
</dbReference>
<evidence type="ECO:0000313" key="6">
    <source>
        <dbReference type="EMBL" id="KAK7055015.1"/>
    </source>
</evidence>
<gene>
    <name evidence="6" type="ORF">SK128_024934</name>
</gene>
<keyword evidence="3" id="KW-0862">Zinc</keyword>
<evidence type="ECO:0000313" key="7">
    <source>
        <dbReference type="Proteomes" id="UP001381693"/>
    </source>
</evidence>
<dbReference type="PANTHER" id="PTHR21402">
    <property type="entry name" value="GAMETOCYTE SPECIFIC FACTOR 1-RELATED"/>
    <property type="match status" value="1"/>
</dbReference>
<evidence type="ECO:0000256" key="1">
    <source>
        <dbReference type="ARBA" id="ARBA00022723"/>
    </source>
</evidence>
<reference evidence="6 7" key="1">
    <citation type="submission" date="2023-11" db="EMBL/GenBank/DDBJ databases">
        <title>Halocaridina rubra genome assembly.</title>
        <authorList>
            <person name="Smith C."/>
        </authorList>
    </citation>
    <scope>NUCLEOTIDE SEQUENCE [LARGE SCALE GENOMIC DNA]</scope>
    <source>
        <strain evidence="6">EP-1</strain>
        <tissue evidence="6">Whole</tissue>
    </source>
</reference>
<dbReference type="GO" id="GO:0008270">
    <property type="term" value="F:zinc ion binding"/>
    <property type="evidence" value="ECO:0007669"/>
    <property type="project" value="UniProtKB-KW"/>
</dbReference>
<dbReference type="PANTHER" id="PTHR21402:SF5">
    <property type="entry name" value="GAMETOCYTE SPECIFIC FACTOR 1"/>
    <property type="match status" value="1"/>
</dbReference>
<evidence type="ECO:0000256" key="3">
    <source>
        <dbReference type="ARBA" id="ARBA00022833"/>
    </source>
</evidence>
<keyword evidence="1" id="KW-0479">Metal-binding</keyword>
<name>A0AAN8ZQG1_HALRR</name>
<evidence type="ECO:0000256" key="4">
    <source>
        <dbReference type="SAM" id="MobiDB-lite"/>
    </source>
</evidence>
<feature type="region of interest" description="Disordered" evidence="4">
    <location>
        <begin position="81"/>
        <end position="102"/>
    </location>
</feature>
<organism evidence="6 7">
    <name type="scientific">Halocaridina rubra</name>
    <name type="common">Hawaiian red shrimp</name>
    <dbReference type="NCBI Taxonomy" id="373956"/>
    <lineage>
        <taxon>Eukaryota</taxon>
        <taxon>Metazoa</taxon>
        <taxon>Ecdysozoa</taxon>
        <taxon>Arthropoda</taxon>
        <taxon>Crustacea</taxon>
        <taxon>Multicrustacea</taxon>
        <taxon>Malacostraca</taxon>
        <taxon>Eumalacostraca</taxon>
        <taxon>Eucarida</taxon>
        <taxon>Decapoda</taxon>
        <taxon>Pleocyemata</taxon>
        <taxon>Caridea</taxon>
        <taxon>Atyoidea</taxon>
        <taxon>Atyidae</taxon>
        <taxon>Halocaridina</taxon>
    </lineage>
</organism>
<dbReference type="PROSITE" id="PS51800">
    <property type="entry name" value="ZF_CHHC_U11_48K"/>
    <property type="match status" value="1"/>
</dbReference>
<feature type="region of interest" description="Disordered" evidence="4">
    <location>
        <begin position="169"/>
        <end position="197"/>
    </location>
</feature>
<dbReference type="EMBL" id="JAXCGZ010021276">
    <property type="protein sequence ID" value="KAK7055015.1"/>
    <property type="molecule type" value="Genomic_DNA"/>
</dbReference>
<feature type="compositionally biased region" description="Polar residues" evidence="4">
    <location>
        <begin position="83"/>
        <end position="101"/>
    </location>
</feature>
<dbReference type="SUPFAM" id="SSF57667">
    <property type="entry name" value="beta-beta-alpha zinc fingers"/>
    <property type="match status" value="1"/>
</dbReference>
<evidence type="ECO:0000259" key="5">
    <source>
        <dbReference type="PROSITE" id="PS51800"/>
    </source>
</evidence>
<evidence type="ECO:0000256" key="2">
    <source>
        <dbReference type="ARBA" id="ARBA00022771"/>
    </source>
</evidence>
<feature type="domain" description="CHHC U11-48K-type" evidence="5">
    <location>
        <begin position="9"/>
        <end position="36"/>
    </location>
</feature>
<proteinExistence type="predicted"/>
<dbReference type="Pfam" id="PF05253">
    <property type="entry name" value="zf-U11-48K"/>
    <property type="match status" value="1"/>
</dbReference>
<dbReference type="AlphaFoldDB" id="A0AAN8ZQG1"/>
<dbReference type="InterPro" id="IPR051591">
    <property type="entry name" value="UPF0224_FAM112_RNA_Proc"/>
</dbReference>